<dbReference type="SUPFAM" id="SSF46626">
    <property type="entry name" value="Cytochrome c"/>
    <property type="match status" value="1"/>
</dbReference>
<organism evidence="6 7">
    <name type="scientific">Thiocapsa imhoffii</name>
    <dbReference type="NCBI Taxonomy" id="382777"/>
    <lineage>
        <taxon>Bacteria</taxon>
        <taxon>Pseudomonadati</taxon>
        <taxon>Pseudomonadota</taxon>
        <taxon>Gammaproteobacteria</taxon>
        <taxon>Chromatiales</taxon>
        <taxon>Chromatiaceae</taxon>
        <taxon>Thiocapsa</taxon>
    </lineage>
</organism>
<evidence type="ECO:0000259" key="5">
    <source>
        <dbReference type="PROSITE" id="PS51007"/>
    </source>
</evidence>
<dbReference type="InterPro" id="IPR009056">
    <property type="entry name" value="Cyt_c-like_dom"/>
</dbReference>
<protein>
    <recommendedName>
        <fullName evidence="5">Cytochrome c domain-containing protein</fullName>
    </recommendedName>
</protein>
<proteinExistence type="predicted"/>
<keyword evidence="7" id="KW-1185">Reference proteome</keyword>
<dbReference type="PROSITE" id="PS51007">
    <property type="entry name" value="CYTC"/>
    <property type="match status" value="1"/>
</dbReference>
<feature type="domain" description="Cytochrome c" evidence="5">
    <location>
        <begin position="288"/>
        <end position="472"/>
    </location>
</feature>
<keyword evidence="3 4" id="KW-0408">Iron</keyword>
<dbReference type="Proteomes" id="UP001138802">
    <property type="component" value="Unassembled WGS sequence"/>
</dbReference>
<dbReference type="GO" id="GO:0004130">
    <property type="term" value="F:cytochrome-c peroxidase activity"/>
    <property type="evidence" value="ECO:0007669"/>
    <property type="project" value="TreeGrafter"/>
</dbReference>
<dbReference type="InterPro" id="IPR051395">
    <property type="entry name" value="Cytochrome_c_Peroxidase/MauG"/>
</dbReference>
<evidence type="ECO:0000256" key="1">
    <source>
        <dbReference type="ARBA" id="ARBA00022617"/>
    </source>
</evidence>
<sequence length="472" mass="51674">MLIWSVAVFLIAVLISGCEPGVSEQNGVFKAEVGRVPAADQRPGDPEQGYDALLNRAVVTCGLPYSAYARMRGTDPEVGPQFAGRTGRNAELPYMLTAHTTSAGVEIVTSNCLACHAATINGELVMGLGNEFLDLTQDPLIGIEAAGAFVRQGPEAQEWRRWADRIGVIADYMMTDTVGVNSANNLTLALMAHRDPETLAWSETPLIEPPPRTPLPVSVPPWWNMAKKHAMFYNAEGRGDHVRYMILASTTCTDSVAEAAEIDAWFVDVRAYLASLSPPRYPFPIDPLLAQEGATVFENTCRECHGTYGATPSYPNRVIALGKVKTDPELARKGFSDANRFLDWFGRSFYGELSQAAPALGYIAPPLDGVWATAPYLHNGSVPTLAALLESGTRPTYWEFDREGDEQPAFDPVNVGWTYRVRETGKAGAMSWDERNRIYDTSRPGYGNQGHSFGDELSTAERQALIEYLKTL</sequence>
<dbReference type="GO" id="GO:0020037">
    <property type="term" value="F:heme binding"/>
    <property type="evidence" value="ECO:0007669"/>
    <property type="project" value="InterPro"/>
</dbReference>
<dbReference type="InterPro" id="IPR036909">
    <property type="entry name" value="Cyt_c-like_dom_sf"/>
</dbReference>
<keyword evidence="2 4" id="KW-0479">Metal-binding</keyword>
<dbReference type="EMBL" id="NRSD01000012">
    <property type="protein sequence ID" value="MBK1645460.1"/>
    <property type="molecule type" value="Genomic_DNA"/>
</dbReference>
<dbReference type="GO" id="GO:0009055">
    <property type="term" value="F:electron transfer activity"/>
    <property type="evidence" value="ECO:0007669"/>
    <property type="project" value="InterPro"/>
</dbReference>
<dbReference type="PANTHER" id="PTHR30600">
    <property type="entry name" value="CYTOCHROME C PEROXIDASE-RELATED"/>
    <property type="match status" value="1"/>
</dbReference>
<dbReference type="Pfam" id="PF21419">
    <property type="entry name" value="RoxA-like_Cyt-c"/>
    <property type="match status" value="1"/>
</dbReference>
<gene>
    <name evidence="6" type="ORF">CKO25_12550</name>
</gene>
<evidence type="ECO:0000313" key="7">
    <source>
        <dbReference type="Proteomes" id="UP001138802"/>
    </source>
</evidence>
<evidence type="ECO:0000256" key="2">
    <source>
        <dbReference type="ARBA" id="ARBA00022723"/>
    </source>
</evidence>
<evidence type="ECO:0000256" key="4">
    <source>
        <dbReference type="PROSITE-ProRule" id="PRU00433"/>
    </source>
</evidence>
<dbReference type="GO" id="GO:0046872">
    <property type="term" value="F:metal ion binding"/>
    <property type="evidence" value="ECO:0007669"/>
    <property type="project" value="UniProtKB-KW"/>
</dbReference>
<name>A0A9X0WJ53_9GAMM</name>
<dbReference type="AlphaFoldDB" id="A0A9X0WJ53"/>
<keyword evidence="1 4" id="KW-0349">Heme</keyword>
<dbReference type="Gene3D" id="1.10.760.10">
    <property type="entry name" value="Cytochrome c-like domain"/>
    <property type="match status" value="1"/>
</dbReference>
<dbReference type="RefSeq" id="WP_200388261.1">
    <property type="nucleotide sequence ID" value="NZ_NRSD01000012.1"/>
</dbReference>
<evidence type="ECO:0000256" key="3">
    <source>
        <dbReference type="ARBA" id="ARBA00023004"/>
    </source>
</evidence>
<dbReference type="PANTHER" id="PTHR30600:SF9">
    <property type="entry name" value="BLR7738 PROTEIN"/>
    <property type="match status" value="1"/>
</dbReference>
<evidence type="ECO:0000313" key="6">
    <source>
        <dbReference type="EMBL" id="MBK1645460.1"/>
    </source>
</evidence>
<comment type="caution">
    <text evidence="6">The sequence shown here is derived from an EMBL/GenBank/DDBJ whole genome shotgun (WGS) entry which is preliminary data.</text>
</comment>
<accession>A0A9X0WJ53</accession>
<reference evidence="6 7" key="1">
    <citation type="journal article" date="2020" name="Microorganisms">
        <title>Osmotic Adaptation and Compatible Solute Biosynthesis of Phototrophic Bacteria as Revealed from Genome Analyses.</title>
        <authorList>
            <person name="Imhoff J.F."/>
            <person name="Rahn T."/>
            <person name="Kunzel S."/>
            <person name="Keller A."/>
            <person name="Neulinger S.C."/>
        </authorList>
    </citation>
    <scope>NUCLEOTIDE SEQUENCE [LARGE SCALE GENOMIC DNA]</scope>
    <source>
        <strain evidence="6 7">DSM 21303</strain>
    </source>
</reference>